<dbReference type="OrthoDB" id="5428138at2759"/>
<dbReference type="EMBL" id="JAPEVB010000001">
    <property type="protein sequence ID" value="KAJ4397684.1"/>
    <property type="molecule type" value="Genomic_DNA"/>
</dbReference>
<protein>
    <recommendedName>
        <fullName evidence="3">F-box domain protein</fullName>
    </recommendedName>
</protein>
<gene>
    <name evidence="1" type="ORF">N0V93_001917</name>
</gene>
<comment type="caution">
    <text evidence="1">The sequence shown here is derived from an EMBL/GenBank/DDBJ whole genome shotgun (WGS) entry which is preliminary data.</text>
</comment>
<name>A0A9W9D2N0_9PEZI</name>
<evidence type="ECO:0008006" key="3">
    <source>
        <dbReference type="Google" id="ProtNLM"/>
    </source>
</evidence>
<evidence type="ECO:0000313" key="2">
    <source>
        <dbReference type="Proteomes" id="UP001140453"/>
    </source>
</evidence>
<accession>A0A9W9D2N0</accession>
<keyword evidence="2" id="KW-1185">Reference proteome</keyword>
<evidence type="ECO:0000313" key="1">
    <source>
        <dbReference type="EMBL" id="KAJ4397684.1"/>
    </source>
</evidence>
<dbReference type="Proteomes" id="UP001140453">
    <property type="component" value="Unassembled WGS sequence"/>
</dbReference>
<organism evidence="1 2">
    <name type="scientific">Gnomoniopsis smithogilvyi</name>
    <dbReference type="NCBI Taxonomy" id="1191159"/>
    <lineage>
        <taxon>Eukaryota</taxon>
        <taxon>Fungi</taxon>
        <taxon>Dikarya</taxon>
        <taxon>Ascomycota</taxon>
        <taxon>Pezizomycotina</taxon>
        <taxon>Sordariomycetes</taxon>
        <taxon>Sordariomycetidae</taxon>
        <taxon>Diaporthales</taxon>
        <taxon>Gnomoniaceae</taxon>
        <taxon>Gnomoniopsis</taxon>
    </lineage>
</organism>
<reference evidence="1" key="1">
    <citation type="submission" date="2022-10" db="EMBL/GenBank/DDBJ databases">
        <title>Tapping the CABI collections for fungal endophytes: first genome assemblies for Collariella, Neodidymelliopsis, Ascochyta clinopodiicola, Didymella pomorum, Didymosphaeria variabile, Neocosmospora piperis and Neocucurbitaria cava.</title>
        <authorList>
            <person name="Hill R."/>
        </authorList>
    </citation>
    <scope>NUCLEOTIDE SEQUENCE</scope>
    <source>
        <strain evidence="1">IMI 355082</strain>
    </source>
</reference>
<sequence length="713" mass="80804">MVYHGENAVRADQRPLTWMGCSGRDSRRIQTQIIQNFHAGYPSTGPSKADLASKLPVSRVFDLAKQVEVERKACLMRYTSSGEGCRLLERDEKGRTLSIRPGHNARLPGTATSAIEAAEATKFYPHQEHRIMEPKVGVPLQAFFNVIGTAEILDNVLSYLCYTDRASLSQSCREAALGVSNYQTVWFVNDEDFGDAEFLDEEFKHIAEANEVWDVEAPRGAKVLMVTMHACEYQPSNGFRPYSTYMKIASGMLRFLRAMDNTGCFIEHLVLKNVPFLDHKVLAGVVEFCPKLRKLEIPGCEQFTLFSVAPFLNFIEDVQEKRGKRMYFDVAPAFYKGVRWMDFASDKLNKCTHDRKGTFGVAESDPGCDIPTALCKLLLYDILPAMKGNSRCQFDILLIQVANANEYFVAAAGQLRMAYGYSSLFRQWSEALPAPRSCIAMILACWEVDEDIRGLKAAAEKEWRAELWDPQSTDPFTKDRWPKSLHCEVGKLETLRHWTVVRATCGENGWKQTADRGFYSCDYQCTVGNFMEHSHPLLCDTCDLTLPRIFFNACETCEGCRLEDRVLYRENDHLQHLKRKATAALGYGTILEPFRTNAESNFPFDAFRRDENGDLPVKTRADFARIVDSAPSLREFIDTAAELEVKEQLAGYRKGRKTIRQLDHPYAGSPPLYASGAEILARHPYRRALTHDDYAKSGGRGWEPANKEAFLKW</sequence>
<proteinExistence type="predicted"/>
<dbReference type="AlphaFoldDB" id="A0A9W9D2N0"/>